<evidence type="ECO:0000256" key="2">
    <source>
        <dbReference type="ARBA" id="ARBA00023172"/>
    </source>
</evidence>
<keyword evidence="2" id="KW-0233">DNA recombination</keyword>
<evidence type="ECO:0000313" key="5">
    <source>
        <dbReference type="Proteomes" id="UP000600307"/>
    </source>
</evidence>
<dbReference type="Pfam" id="PF00589">
    <property type="entry name" value="Phage_integrase"/>
    <property type="match status" value="1"/>
</dbReference>
<dbReference type="InterPro" id="IPR011010">
    <property type="entry name" value="DNA_brk_join_enz"/>
</dbReference>
<name>A0ABS0DSW2_9GAMM</name>
<dbReference type="CDD" id="cd00796">
    <property type="entry name" value="INT_Rci_Hp1_C"/>
    <property type="match status" value="1"/>
</dbReference>
<feature type="domain" description="Tyr recombinase" evidence="3">
    <location>
        <begin position="178"/>
        <end position="354"/>
    </location>
</feature>
<gene>
    <name evidence="4" type="ORF">IV431_11150</name>
</gene>
<protein>
    <submittedName>
        <fullName evidence="4">Site-specific integrase</fullName>
    </submittedName>
</protein>
<dbReference type="RefSeq" id="WP_119822355.1">
    <property type="nucleotide sequence ID" value="NZ_CBCSED010000006.1"/>
</dbReference>
<accession>A0ABS0DSW2</accession>
<sequence>MAYYSIEKRLTASGELRYRCTVGVKEDGVYLHRERKTFPKQSLAKAWGINRVADIEQNGLPLTAKPSEKILTLGELIQKYMDHPHVKFGRSKRETLNLVLRSYISSIPLNELTTASYIDHAVMRRTTVQPSTAAHDINYIGKALSSAKPLFNINVDYDAFVTARETMRQMGIIGAGNTRSRRPTGIELDKIIERLKEKTLTSYSGAPFADILMFSVLSCMRIGEVTRIQWSDVDKKNRAVLVRDRKDPRKKEGNHMVVPLLGQAWEILESQPENSDCVFPYKERSLTQTFRQVTKDLGVEDLHYHDLRREGASRLFEAGFSLEEVAQVTGHKSLDILWKVYREIYPQSLHDKFASLKLKSSVDQLKI</sequence>
<dbReference type="Gene3D" id="1.10.443.10">
    <property type="entry name" value="Intergrase catalytic core"/>
    <property type="match status" value="1"/>
</dbReference>
<dbReference type="PROSITE" id="PS51898">
    <property type="entry name" value="TYR_RECOMBINASE"/>
    <property type="match status" value="1"/>
</dbReference>
<comment type="caution">
    <text evidence="4">The sequence shown here is derived from an EMBL/GenBank/DDBJ whole genome shotgun (WGS) entry which is preliminary data.</text>
</comment>
<evidence type="ECO:0000259" key="3">
    <source>
        <dbReference type="PROSITE" id="PS51898"/>
    </source>
</evidence>
<dbReference type="InterPro" id="IPR013762">
    <property type="entry name" value="Integrase-like_cat_sf"/>
</dbReference>
<dbReference type="PANTHER" id="PTHR30349:SF94">
    <property type="entry name" value="INTEGRASE_RECOMBINASE HI_1414-RELATED"/>
    <property type="match status" value="1"/>
</dbReference>
<reference evidence="4 5" key="1">
    <citation type="submission" date="2020-11" db="EMBL/GenBank/DDBJ databases">
        <title>Taxonomic investigation of Rahnella spp.</title>
        <authorList>
            <person name="Lee S.D."/>
        </authorList>
    </citation>
    <scope>NUCLEOTIDE SEQUENCE [LARGE SCALE GENOMIC DNA]</scope>
    <source>
        <strain evidence="4 5">SAP-10</strain>
    </source>
</reference>
<dbReference type="Proteomes" id="UP000600307">
    <property type="component" value="Unassembled WGS sequence"/>
</dbReference>
<keyword evidence="5" id="KW-1185">Reference proteome</keyword>
<evidence type="ECO:0000313" key="4">
    <source>
        <dbReference type="EMBL" id="MBF7956112.1"/>
    </source>
</evidence>
<dbReference type="EMBL" id="JADOBH010000002">
    <property type="protein sequence ID" value="MBF7956112.1"/>
    <property type="molecule type" value="Genomic_DNA"/>
</dbReference>
<dbReference type="InterPro" id="IPR002104">
    <property type="entry name" value="Integrase_catalytic"/>
</dbReference>
<organism evidence="4 5">
    <name type="scientific">Rahnella victoriana</name>
    <dbReference type="NCBI Taxonomy" id="1510570"/>
    <lineage>
        <taxon>Bacteria</taxon>
        <taxon>Pseudomonadati</taxon>
        <taxon>Pseudomonadota</taxon>
        <taxon>Gammaproteobacteria</taxon>
        <taxon>Enterobacterales</taxon>
        <taxon>Yersiniaceae</taxon>
        <taxon>Rahnella</taxon>
    </lineage>
</organism>
<dbReference type="SUPFAM" id="SSF56349">
    <property type="entry name" value="DNA breaking-rejoining enzymes"/>
    <property type="match status" value="1"/>
</dbReference>
<dbReference type="InterPro" id="IPR050090">
    <property type="entry name" value="Tyrosine_recombinase_XerCD"/>
</dbReference>
<keyword evidence="1" id="KW-0229">DNA integration</keyword>
<proteinExistence type="predicted"/>
<evidence type="ECO:0000256" key="1">
    <source>
        <dbReference type="ARBA" id="ARBA00022908"/>
    </source>
</evidence>
<dbReference type="PANTHER" id="PTHR30349">
    <property type="entry name" value="PHAGE INTEGRASE-RELATED"/>
    <property type="match status" value="1"/>
</dbReference>